<dbReference type="AlphaFoldDB" id="A0A0U2W604"/>
<keyword evidence="2" id="KW-0808">Transferase</keyword>
<evidence type="ECO:0000313" key="3">
    <source>
        <dbReference type="Proteomes" id="UP000061660"/>
    </source>
</evidence>
<dbReference type="Proteomes" id="UP000061660">
    <property type="component" value="Chromosome"/>
</dbReference>
<dbReference type="Gene3D" id="3.90.550.10">
    <property type="entry name" value="Spore Coat Polysaccharide Biosynthesis Protein SpsA, Chain A"/>
    <property type="match status" value="1"/>
</dbReference>
<sequence>MDYTIVIPVYNMENQLQHAITSAINQTHPPADILIYDDASSDNSMTVINRYANDKRIQVVRMKQNSGISVVLNAALAKVRTPYMIQLDGDDWLEPNAAISLIEALEHRPGAAFSYGNHRLWSINEHKQSVLWDQVIQPSFNSKYDFLLKLGYMLNPRCYRVSCVRKVGGWITDDPDDPWKGRYYEDARMILRLVGKFEWVHVPKFLHNVRYDLNKSASKIKIYNHLRKMFYEKMLISWGNEYRPVWEMNAAGRIVLKKLV</sequence>
<proteinExistence type="predicted"/>
<dbReference type="InterPro" id="IPR029044">
    <property type="entry name" value="Nucleotide-diphossugar_trans"/>
</dbReference>
<dbReference type="STRING" id="162209.IJ22_14940"/>
<reference evidence="3" key="1">
    <citation type="submission" date="2015-12" db="EMBL/GenBank/DDBJ databases">
        <title>Complete genome sequences of two moderately thermophilic Paenibacillus species.</title>
        <authorList>
            <person name="Butler R.III."/>
            <person name="Wang J."/>
            <person name="Stark B.C."/>
            <person name="Pombert J.-F."/>
        </authorList>
    </citation>
    <scope>NUCLEOTIDE SEQUENCE [LARGE SCALE GENOMIC DNA]</scope>
    <source>
        <strain evidence="3">32O-Y</strain>
    </source>
</reference>
<dbReference type="PANTHER" id="PTHR43685">
    <property type="entry name" value="GLYCOSYLTRANSFERASE"/>
    <property type="match status" value="1"/>
</dbReference>
<dbReference type="OrthoDB" id="396512at2"/>
<keyword evidence="3" id="KW-1185">Reference proteome</keyword>
<dbReference type="KEGG" id="pnp:IJ22_14940"/>
<gene>
    <name evidence="2" type="ORF">IJ22_14940</name>
</gene>
<dbReference type="Pfam" id="PF00535">
    <property type="entry name" value="Glycos_transf_2"/>
    <property type="match status" value="1"/>
</dbReference>
<evidence type="ECO:0000313" key="2">
    <source>
        <dbReference type="EMBL" id="ALS21870.1"/>
    </source>
</evidence>
<dbReference type="CDD" id="cd00761">
    <property type="entry name" value="Glyco_tranf_GTA_type"/>
    <property type="match status" value="1"/>
</dbReference>
<reference evidence="2 3" key="2">
    <citation type="journal article" date="2016" name="Genome Announc.">
        <title>Complete Genome Sequences of Two Interactive Moderate Thermophiles, Paenibacillus napthalenovorans 32O-Y and Paenibacillus sp. 32O-W.</title>
        <authorList>
            <person name="Butler R.R.III."/>
            <person name="Wang J."/>
            <person name="Stark B.C."/>
            <person name="Pombert J.F."/>
        </authorList>
    </citation>
    <scope>NUCLEOTIDE SEQUENCE [LARGE SCALE GENOMIC DNA]</scope>
    <source>
        <strain evidence="2 3">32O-Y</strain>
    </source>
</reference>
<evidence type="ECO:0000259" key="1">
    <source>
        <dbReference type="Pfam" id="PF00535"/>
    </source>
</evidence>
<dbReference type="InterPro" id="IPR050834">
    <property type="entry name" value="Glycosyltransf_2"/>
</dbReference>
<organism evidence="2 3">
    <name type="scientific">Paenibacillus naphthalenovorans</name>
    <dbReference type="NCBI Taxonomy" id="162209"/>
    <lineage>
        <taxon>Bacteria</taxon>
        <taxon>Bacillati</taxon>
        <taxon>Bacillota</taxon>
        <taxon>Bacilli</taxon>
        <taxon>Bacillales</taxon>
        <taxon>Paenibacillaceae</taxon>
        <taxon>Paenibacillus</taxon>
    </lineage>
</organism>
<dbReference type="SUPFAM" id="SSF53448">
    <property type="entry name" value="Nucleotide-diphospho-sugar transferases"/>
    <property type="match status" value="1"/>
</dbReference>
<protein>
    <submittedName>
        <fullName evidence="2">Nucleotide-diphospho-sugar transferase</fullName>
    </submittedName>
</protein>
<dbReference type="RefSeq" id="WP_054817229.1">
    <property type="nucleotide sequence ID" value="NZ_BJCS01000003.1"/>
</dbReference>
<feature type="domain" description="Glycosyltransferase 2-like" evidence="1">
    <location>
        <begin position="4"/>
        <end position="111"/>
    </location>
</feature>
<dbReference type="GO" id="GO:0016740">
    <property type="term" value="F:transferase activity"/>
    <property type="evidence" value="ECO:0007669"/>
    <property type="project" value="UniProtKB-KW"/>
</dbReference>
<dbReference type="InterPro" id="IPR001173">
    <property type="entry name" value="Glyco_trans_2-like"/>
</dbReference>
<name>A0A0U2W604_9BACL</name>
<dbReference type="PANTHER" id="PTHR43685:SF2">
    <property type="entry name" value="GLYCOSYLTRANSFERASE 2-LIKE DOMAIN-CONTAINING PROTEIN"/>
    <property type="match status" value="1"/>
</dbReference>
<dbReference type="PATRIC" id="fig|162209.4.peg.1584"/>
<dbReference type="EMBL" id="CP013652">
    <property type="protein sequence ID" value="ALS21870.1"/>
    <property type="molecule type" value="Genomic_DNA"/>
</dbReference>
<accession>A0A0U2W604</accession>